<organism evidence="1 2">
    <name type="scientific">Suipraeoptans intestinalis</name>
    <dbReference type="NCBI Taxonomy" id="2606628"/>
    <lineage>
        <taxon>Bacteria</taxon>
        <taxon>Bacillati</taxon>
        <taxon>Bacillota</taxon>
        <taxon>Clostridia</taxon>
        <taxon>Lachnospirales</taxon>
        <taxon>Lachnospiraceae</taxon>
        <taxon>Suipraeoptans</taxon>
    </lineage>
</organism>
<dbReference type="NCBIfam" id="NF041770">
    <property type="entry name" value="CFI_box_CTERM"/>
    <property type="match status" value="1"/>
</dbReference>
<evidence type="ECO:0000313" key="1">
    <source>
        <dbReference type="EMBL" id="MSR92844.1"/>
    </source>
</evidence>
<name>A0A6N7URD9_9FIRM</name>
<sequence>MKDYTELLPQLFEEMLGQIKYFKKKTYQDLFESLFEKHRPLMEALQESYESEEDFLDRTAGIIPDYAQEKLSHLSKGKREVQMVDYNMSMAVYIVPLLKYSRQEGPARLAKEMVIRWNEKKMMPLILQESSYEEISGGFKKGFCYITTAICKSRGLPDDCEELTMLRSYRDTYLLATEEGRMLVEDYYDTAPVLVQCLDMRKDAARIYERLYKKELTECLSLIRAGQNEMCKERYVDMVKHLQRSYGGTCTH</sequence>
<keyword evidence="2" id="KW-1185">Reference proteome</keyword>
<comment type="caution">
    <text evidence="1">The sequence shown here is derived from an EMBL/GenBank/DDBJ whole genome shotgun (WGS) entry which is preliminary data.</text>
</comment>
<reference evidence="1 2" key="1">
    <citation type="submission" date="2019-08" db="EMBL/GenBank/DDBJ databases">
        <title>In-depth cultivation of the pig gut microbiome towards novel bacterial diversity and tailored functional studies.</title>
        <authorList>
            <person name="Wylensek D."/>
            <person name="Hitch T.C.A."/>
            <person name="Clavel T."/>
        </authorList>
    </citation>
    <scope>NUCLEOTIDE SEQUENCE [LARGE SCALE GENOMIC DNA]</scope>
    <source>
        <strain evidence="1 2">68-1-5</strain>
    </source>
</reference>
<dbReference type="InterPro" id="IPR049886">
    <property type="entry name" value="CFI_box_CTERM_dom"/>
</dbReference>
<protein>
    <submittedName>
        <fullName evidence="1">Uncharacterized protein</fullName>
    </submittedName>
</protein>
<dbReference type="EMBL" id="VULY01000018">
    <property type="protein sequence ID" value="MSR92844.1"/>
    <property type="molecule type" value="Genomic_DNA"/>
</dbReference>
<dbReference type="Proteomes" id="UP000434409">
    <property type="component" value="Unassembled WGS sequence"/>
</dbReference>
<evidence type="ECO:0000313" key="2">
    <source>
        <dbReference type="Proteomes" id="UP000434409"/>
    </source>
</evidence>
<dbReference type="RefSeq" id="WP_154475377.1">
    <property type="nucleotide sequence ID" value="NZ_VULY01000018.1"/>
</dbReference>
<proteinExistence type="predicted"/>
<gene>
    <name evidence="1" type="ORF">FYJ34_00790</name>
</gene>
<accession>A0A6N7URD9</accession>
<dbReference type="AlphaFoldDB" id="A0A6N7URD9"/>